<evidence type="ECO:0000313" key="1">
    <source>
        <dbReference type="EMBL" id="MBW94053.1"/>
    </source>
</evidence>
<accession>A0A2P2JKP3</accession>
<dbReference type="EMBL" id="GGEC01013570">
    <property type="protein sequence ID" value="MBW94053.1"/>
    <property type="molecule type" value="Transcribed_RNA"/>
</dbReference>
<organism evidence="1">
    <name type="scientific">Rhizophora mucronata</name>
    <name type="common">Asiatic mangrove</name>
    <dbReference type="NCBI Taxonomy" id="61149"/>
    <lineage>
        <taxon>Eukaryota</taxon>
        <taxon>Viridiplantae</taxon>
        <taxon>Streptophyta</taxon>
        <taxon>Embryophyta</taxon>
        <taxon>Tracheophyta</taxon>
        <taxon>Spermatophyta</taxon>
        <taxon>Magnoliopsida</taxon>
        <taxon>eudicotyledons</taxon>
        <taxon>Gunneridae</taxon>
        <taxon>Pentapetalae</taxon>
        <taxon>rosids</taxon>
        <taxon>fabids</taxon>
        <taxon>Malpighiales</taxon>
        <taxon>Rhizophoraceae</taxon>
        <taxon>Rhizophora</taxon>
    </lineage>
</organism>
<sequence length="71" mass="8376">MSMLVSTSNNVHFRRLFIWSESLERIFFLFLITFHVSCRVKFSSFSRPQSNLVSSEIQEAFTESLFDSGFR</sequence>
<dbReference type="AlphaFoldDB" id="A0A2P2JKP3"/>
<protein>
    <submittedName>
        <fullName evidence="1">Uncharacterized protein</fullName>
    </submittedName>
</protein>
<name>A0A2P2JKP3_RHIMU</name>
<reference evidence="1" key="1">
    <citation type="submission" date="2018-02" db="EMBL/GenBank/DDBJ databases">
        <title>Rhizophora mucronata_Transcriptome.</title>
        <authorList>
            <person name="Meera S.P."/>
            <person name="Sreeshan A."/>
            <person name="Augustine A."/>
        </authorList>
    </citation>
    <scope>NUCLEOTIDE SEQUENCE</scope>
    <source>
        <tissue evidence="1">Leaf</tissue>
    </source>
</reference>
<proteinExistence type="predicted"/>